<evidence type="ECO:0000256" key="8">
    <source>
        <dbReference type="ARBA" id="ARBA00022729"/>
    </source>
</evidence>
<dbReference type="RefSeq" id="XP_052127359.1">
    <property type="nucleotide sequence ID" value="XM_052271399.1"/>
</dbReference>
<feature type="chain" id="PRO_5039554771" evidence="14">
    <location>
        <begin position="23"/>
        <end position="975"/>
    </location>
</feature>
<feature type="signal peptide" evidence="14">
    <location>
        <begin position="1"/>
        <end position="22"/>
    </location>
</feature>
<evidence type="ECO:0000259" key="16">
    <source>
        <dbReference type="Pfam" id="PF17900"/>
    </source>
</evidence>
<evidence type="ECO:0000256" key="2">
    <source>
        <dbReference type="ARBA" id="ARBA00004609"/>
    </source>
</evidence>
<keyword evidence="10" id="KW-0482">Metalloprotease</keyword>
<dbReference type="Gene3D" id="2.60.40.1730">
    <property type="entry name" value="tricorn interacting facor f3 domain"/>
    <property type="match status" value="1"/>
</dbReference>
<keyword evidence="7" id="KW-0479">Metal-binding</keyword>
<dbReference type="Pfam" id="PF17900">
    <property type="entry name" value="Peptidase_M1_N"/>
    <property type="match status" value="1"/>
</dbReference>
<dbReference type="InterPro" id="IPR045357">
    <property type="entry name" value="Aminopeptidase_N-like_N"/>
</dbReference>
<dbReference type="GO" id="GO:0006508">
    <property type="term" value="P:proteolysis"/>
    <property type="evidence" value="ECO:0007669"/>
    <property type="project" value="UniProtKB-KW"/>
</dbReference>
<evidence type="ECO:0000256" key="6">
    <source>
        <dbReference type="ARBA" id="ARBA00022670"/>
    </source>
</evidence>
<evidence type="ECO:0000313" key="17">
    <source>
        <dbReference type="Proteomes" id="UP000504606"/>
    </source>
</evidence>
<dbReference type="Pfam" id="PF11838">
    <property type="entry name" value="ERAP1_C"/>
    <property type="match status" value="1"/>
</dbReference>
<feature type="domain" description="ERAP1-like C-terminal" evidence="15">
    <location>
        <begin position="571"/>
        <end position="890"/>
    </location>
</feature>
<name>A0A9C6X1F9_FRAOC</name>
<keyword evidence="5" id="KW-0336">GPI-anchor</keyword>
<accession>A0A9C6X1F9</accession>
<evidence type="ECO:0000256" key="10">
    <source>
        <dbReference type="ARBA" id="ARBA00023049"/>
    </source>
</evidence>
<evidence type="ECO:0000256" key="3">
    <source>
        <dbReference type="ARBA" id="ARBA00010136"/>
    </source>
</evidence>
<evidence type="ECO:0000256" key="11">
    <source>
        <dbReference type="ARBA" id="ARBA00023136"/>
    </source>
</evidence>
<dbReference type="AlphaFoldDB" id="A0A9C6X1F9"/>
<dbReference type="GeneID" id="113208534"/>
<keyword evidence="11" id="KW-0472">Membrane</keyword>
<dbReference type="GO" id="GO:0008270">
    <property type="term" value="F:zinc ion binding"/>
    <property type="evidence" value="ECO:0007669"/>
    <property type="project" value="TreeGrafter"/>
</dbReference>
<comment type="cofactor">
    <cofactor evidence="1">
        <name>Zn(2+)</name>
        <dbReference type="ChEBI" id="CHEBI:29105"/>
    </cofactor>
</comment>
<dbReference type="InterPro" id="IPR024571">
    <property type="entry name" value="ERAP1-like_C_dom"/>
</dbReference>
<dbReference type="InterPro" id="IPR050344">
    <property type="entry name" value="Peptidase_M1_aminopeptidases"/>
</dbReference>
<dbReference type="GO" id="GO:0070006">
    <property type="term" value="F:metalloaminopeptidase activity"/>
    <property type="evidence" value="ECO:0007669"/>
    <property type="project" value="TreeGrafter"/>
</dbReference>
<evidence type="ECO:0000256" key="12">
    <source>
        <dbReference type="ARBA" id="ARBA00023180"/>
    </source>
</evidence>
<sequence length="975" mass="104224">MTAAGLRARAGVLLCFAACVLSLPTDGPQVAHVPPGSIGVSTGTSASGVLVISYDVQLRIDDGDTFDTATLMTLEAEEAVDSFEVHAKDIAVDPKISVWGPEHGVSTKIPSTVDIDGEVVHIALTRPLTVGVRYEVTMTATGTVGSPSDGGLVRTTFDKGSWAAVVRGAGRRLFPCVDTPDALADVTLHVDRPTSHVALANADLNKTEAQGAALCRDITQASSKDTFETAKLAPHEVRLVVAPLQGALQDPGLTLWARSEAAPFVDRLLSYMSTTSDVVENLSGLPLALQHLAVVALPGLRDAASAAGLVLLDEDVLLGFHPSSPPSAHRDALLCLAEAVAEPAVRGAARPLRWGDAWAARSLAAHLRHRYADQVAGRWRLAEQQMALQMQDVLEAGGWPAGAALPTGDDNTVVSRADVDRGAALLRMFEYAMSPKRFDNAVRNFYQLSAQRAVCVDDLYDALADATYDGADDLPSGVTVPVVMASWTRQPGYPVVTVVRDYEANSMTVSQKAFSWSSDAAQDAEWWLPVSYTYAEEGTRDRTPNATPQAWLVPGENDMSVEMVHLGTFDWVYFNVDQGAPYRVNYDVSNWQMLIKELQGPKYDVKLAPTWRAQLLGDALALARAGELDYALALDLATYLGQEDDAVPWMVARRSFAFLEDHLEGLALESLRQFEALVLKSVYLEAQFQMDGEGEDGAGPDVLLRRELAATWACAAGLQQCLDHADGLYSQWRNQGSQLKRGFAEAVLCRAMSKGDAGTLDVILAALGSSWLVGGERLGYVRAASCASSEALLEKAVQQALSESGPFMASEVGDLLLAVGSRKPAGWALATRYLGNTHQRILHRTGYVGFVRKLSLHLASKVSSQDQLDKLVSAVRAAAGDDAEVLEAAVRQEVAVNLDWAQRHGDEVADWLWVYLGASRSSTTAAPTTTTTTTPSTTVVSASTTPVPAGASAPAAWSWPATAVALLVVSIGRVE</sequence>
<evidence type="ECO:0000259" key="15">
    <source>
        <dbReference type="Pfam" id="PF11838"/>
    </source>
</evidence>
<keyword evidence="6" id="KW-0645">Protease</keyword>
<dbReference type="Gene3D" id="2.60.40.1910">
    <property type="match status" value="1"/>
</dbReference>
<dbReference type="Gene3D" id="1.10.390.10">
    <property type="entry name" value="Neutral Protease Domain 2"/>
    <property type="match status" value="1"/>
</dbReference>
<keyword evidence="17" id="KW-1185">Reference proteome</keyword>
<dbReference type="InterPro" id="IPR042097">
    <property type="entry name" value="Aminopeptidase_N-like_N_sf"/>
</dbReference>
<evidence type="ECO:0000256" key="14">
    <source>
        <dbReference type="SAM" id="SignalP"/>
    </source>
</evidence>
<keyword evidence="9" id="KW-0378">Hydrolase</keyword>
<keyword evidence="8 14" id="KW-0732">Signal</keyword>
<comment type="similarity">
    <text evidence="3">Belongs to the peptidase M1 family.</text>
</comment>
<dbReference type="SUPFAM" id="SSF63737">
    <property type="entry name" value="Leukotriene A4 hydrolase N-terminal domain"/>
    <property type="match status" value="1"/>
</dbReference>
<dbReference type="GO" id="GO:0098552">
    <property type="term" value="C:side of membrane"/>
    <property type="evidence" value="ECO:0007669"/>
    <property type="project" value="UniProtKB-KW"/>
</dbReference>
<dbReference type="GO" id="GO:0005886">
    <property type="term" value="C:plasma membrane"/>
    <property type="evidence" value="ECO:0007669"/>
    <property type="project" value="UniProtKB-SubCell"/>
</dbReference>
<dbReference type="InterPro" id="IPR027268">
    <property type="entry name" value="Peptidase_M4/M1_CTD_sf"/>
</dbReference>
<dbReference type="SUPFAM" id="SSF55486">
    <property type="entry name" value="Metalloproteases ('zincins'), catalytic domain"/>
    <property type="match status" value="1"/>
</dbReference>
<dbReference type="PANTHER" id="PTHR11533:SF294">
    <property type="entry name" value="THYROTROPIN-RELEASING HORMONE-DEGRADING ECTOENZYME"/>
    <property type="match status" value="1"/>
</dbReference>
<dbReference type="GO" id="GO:0042277">
    <property type="term" value="F:peptide binding"/>
    <property type="evidence" value="ECO:0007669"/>
    <property type="project" value="TreeGrafter"/>
</dbReference>
<protein>
    <submittedName>
        <fullName evidence="18">Aminopeptidase N-like isoform X1</fullName>
    </submittedName>
</protein>
<dbReference type="OrthoDB" id="10031169at2759"/>
<dbReference type="PANTHER" id="PTHR11533">
    <property type="entry name" value="PROTEASE M1 ZINC METALLOPROTEASE"/>
    <property type="match status" value="1"/>
</dbReference>
<keyword evidence="4" id="KW-1003">Cell membrane</keyword>
<evidence type="ECO:0000256" key="9">
    <source>
        <dbReference type="ARBA" id="ARBA00022801"/>
    </source>
</evidence>
<evidence type="ECO:0000313" key="18">
    <source>
        <dbReference type="RefSeq" id="XP_052127359.1"/>
    </source>
</evidence>
<reference evidence="18" key="1">
    <citation type="submission" date="2025-08" db="UniProtKB">
        <authorList>
            <consortium name="RefSeq"/>
        </authorList>
    </citation>
    <scope>IDENTIFICATION</scope>
    <source>
        <tissue evidence="18">Whole organism</tissue>
    </source>
</reference>
<evidence type="ECO:0000256" key="13">
    <source>
        <dbReference type="ARBA" id="ARBA00023288"/>
    </source>
</evidence>
<evidence type="ECO:0000256" key="4">
    <source>
        <dbReference type="ARBA" id="ARBA00022475"/>
    </source>
</evidence>
<dbReference type="Gene3D" id="1.25.50.20">
    <property type="match status" value="1"/>
</dbReference>
<dbReference type="Proteomes" id="UP000504606">
    <property type="component" value="Unplaced"/>
</dbReference>
<dbReference type="GO" id="GO:0005737">
    <property type="term" value="C:cytoplasm"/>
    <property type="evidence" value="ECO:0007669"/>
    <property type="project" value="TreeGrafter"/>
</dbReference>
<evidence type="ECO:0000256" key="7">
    <source>
        <dbReference type="ARBA" id="ARBA00022723"/>
    </source>
</evidence>
<comment type="subcellular location">
    <subcellularLocation>
        <location evidence="2">Cell membrane</location>
        <topology evidence="2">Lipid-anchor</topology>
        <topology evidence="2">GPI-anchor</topology>
    </subcellularLocation>
</comment>
<dbReference type="FunFam" id="2.60.40.1910:FF:000008">
    <property type="entry name" value="Aminopeptidase"/>
    <property type="match status" value="1"/>
</dbReference>
<evidence type="ECO:0000256" key="5">
    <source>
        <dbReference type="ARBA" id="ARBA00022622"/>
    </source>
</evidence>
<keyword evidence="12" id="KW-0325">Glycoprotein</keyword>
<dbReference type="GO" id="GO:0043171">
    <property type="term" value="P:peptide catabolic process"/>
    <property type="evidence" value="ECO:0007669"/>
    <property type="project" value="TreeGrafter"/>
</dbReference>
<feature type="domain" description="Aminopeptidase N-like N-terminal" evidence="16">
    <location>
        <begin position="53"/>
        <end position="210"/>
    </location>
</feature>
<dbReference type="GO" id="GO:0005615">
    <property type="term" value="C:extracellular space"/>
    <property type="evidence" value="ECO:0007669"/>
    <property type="project" value="TreeGrafter"/>
</dbReference>
<organism evidence="17 18">
    <name type="scientific">Frankliniella occidentalis</name>
    <name type="common">Western flower thrips</name>
    <name type="synonym">Euthrips occidentalis</name>
    <dbReference type="NCBI Taxonomy" id="133901"/>
    <lineage>
        <taxon>Eukaryota</taxon>
        <taxon>Metazoa</taxon>
        <taxon>Ecdysozoa</taxon>
        <taxon>Arthropoda</taxon>
        <taxon>Hexapoda</taxon>
        <taxon>Insecta</taxon>
        <taxon>Pterygota</taxon>
        <taxon>Neoptera</taxon>
        <taxon>Paraneoptera</taxon>
        <taxon>Thysanoptera</taxon>
        <taxon>Terebrantia</taxon>
        <taxon>Thripoidea</taxon>
        <taxon>Thripidae</taxon>
        <taxon>Frankliniella</taxon>
    </lineage>
</organism>
<proteinExistence type="inferred from homology"/>
<gene>
    <name evidence="18" type="primary">LOC113208534</name>
</gene>
<keyword evidence="13" id="KW-0449">Lipoprotein</keyword>
<evidence type="ECO:0000256" key="1">
    <source>
        <dbReference type="ARBA" id="ARBA00001947"/>
    </source>
</evidence>